<dbReference type="Proteomes" id="UP000242519">
    <property type="component" value="Unassembled WGS sequence"/>
</dbReference>
<dbReference type="GO" id="GO:0006545">
    <property type="term" value="P:glycine biosynthetic process"/>
    <property type="evidence" value="ECO:0007669"/>
    <property type="project" value="TreeGrafter"/>
</dbReference>
<dbReference type="GO" id="GO:0005829">
    <property type="term" value="C:cytosol"/>
    <property type="evidence" value="ECO:0007669"/>
    <property type="project" value="TreeGrafter"/>
</dbReference>
<dbReference type="PANTHER" id="PTHR48097:SF9">
    <property type="entry name" value="L-THREONINE ALDOLASE"/>
    <property type="match status" value="1"/>
</dbReference>
<gene>
    <name evidence="8" type="ORF">B2J93_6981</name>
</gene>
<sequence>MLTRPQSDTAPMDSALLSEKSSNDSTISEPHQATERFSRLAWSHCEEASDDFRSDFFTKPTLPMLEAIVTASLGDGDMEEDTTTNTFQDFIADLVGHEASLLVVSGTMGNQVALRAALGAPPHSILADHRGHIIILEGGGAASLCGAMIKSVVPSNGHHLTLEDVKKHATTTESIYDCPTRVVSLENTLWGTIMPLSDIQAISRWARAQDPPIHMHLDGARLWEAAAAGSCTLREIGACFDSIQLCLTKGLGAPVGSVVTGSTLFIKRAKWGRKLLGGSTRSSGIIAAPARVAVEDVFLGGKLKAAQDRAKFASALWEQLGGKLQLPTETNMIWFDLAASGLTPEEFYPVANRFKIKIGAPLFGRVVFHHQISQDAFMRLCDFFRAVLKKE</sequence>
<dbReference type="InParanoid" id="A0A218ZCE0"/>
<evidence type="ECO:0000256" key="3">
    <source>
        <dbReference type="ARBA" id="ARBA00022898"/>
    </source>
</evidence>
<comment type="cofactor">
    <cofactor evidence="1">
        <name>pyridoxal 5'-phosphate</name>
        <dbReference type="ChEBI" id="CHEBI:597326"/>
    </cofactor>
</comment>
<evidence type="ECO:0000256" key="2">
    <source>
        <dbReference type="ARBA" id="ARBA00006966"/>
    </source>
</evidence>
<dbReference type="Gene3D" id="3.40.640.10">
    <property type="entry name" value="Type I PLP-dependent aspartate aminotransferase-like (Major domain)"/>
    <property type="match status" value="1"/>
</dbReference>
<comment type="caution">
    <text evidence="8">The sequence shown here is derived from an EMBL/GenBank/DDBJ whole genome shotgun (WGS) entry which is preliminary data.</text>
</comment>
<dbReference type="PIRSF" id="PIRSF017617">
    <property type="entry name" value="Thr_aldolase"/>
    <property type="match status" value="1"/>
</dbReference>
<evidence type="ECO:0000313" key="9">
    <source>
        <dbReference type="Proteomes" id="UP000242519"/>
    </source>
</evidence>
<dbReference type="FunCoup" id="A0A218ZCE0">
    <property type="interactions" value="888"/>
</dbReference>
<dbReference type="PANTHER" id="PTHR48097">
    <property type="entry name" value="L-THREONINE ALDOLASE-RELATED"/>
    <property type="match status" value="1"/>
</dbReference>
<name>A0A218ZCE0_9HELO</name>
<evidence type="ECO:0000256" key="1">
    <source>
        <dbReference type="ARBA" id="ARBA00001933"/>
    </source>
</evidence>
<evidence type="ECO:0000256" key="5">
    <source>
        <dbReference type="PIRSR" id="PIRSR017617-1"/>
    </source>
</evidence>
<organism evidence="8 9">
    <name type="scientific">Diplocarpon coronariae</name>
    <dbReference type="NCBI Taxonomy" id="2795749"/>
    <lineage>
        <taxon>Eukaryota</taxon>
        <taxon>Fungi</taxon>
        <taxon>Dikarya</taxon>
        <taxon>Ascomycota</taxon>
        <taxon>Pezizomycotina</taxon>
        <taxon>Leotiomycetes</taxon>
        <taxon>Helotiales</taxon>
        <taxon>Drepanopezizaceae</taxon>
        <taxon>Diplocarpon</taxon>
    </lineage>
</organism>
<comment type="similarity">
    <text evidence="2">Belongs to the threonine aldolase family.</text>
</comment>
<evidence type="ECO:0000313" key="8">
    <source>
        <dbReference type="EMBL" id="OWP04935.1"/>
    </source>
</evidence>
<feature type="modified residue" description="N6-(pyridoxal phosphate)lysine" evidence="5">
    <location>
        <position position="249"/>
    </location>
</feature>
<keyword evidence="9" id="KW-1185">Reference proteome</keyword>
<dbReference type="OrthoDB" id="10261951at2759"/>
<feature type="region of interest" description="Disordered" evidence="6">
    <location>
        <begin position="1"/>
        <end position="32"/>
    </location>
</feature>
<dbReference type="FunFam" id="3.40.640.10:FF:000030">
    <property type="entry name" value="Low-specificity L-threonine aldolase"/>
    <property type="match status" value="1"/>
</dbReference>
<dbReference type="Gene3D" id="3.90.1150.10">
    <property type="entry name" value="Aspartate Aminotransferase, domain 1"/>
    <property type="match status" value="1"/>
</dbReference>
<evidence type="ECO:0000256" key="4">
    <source>
        <dbReference type="ARBA" id="ARBA00023239"/>
    </source>
</evidence>
<dbReference type="InterPro" id="IPR015424">
    <property type="entry name" value="PyrdxlP-dep_Trfase"/>
</dbReference>
<dbReference type="GO" id="GO:0008732">
    <property type="term" value="F:L-allo-threonine aldolase activity"/>
    <property type="evidence" value="ECO:0007669"/>
    <property type="project" value="TreeGrafter"/>
</dbReference>
<evidence type="ECO:0000256" key="6">
    <source>
        <dbReference type="SAM" id="MobiDB-lite"/>
    </source>
</evidence>
<keyword evidence="3" id="KW-0663">Pyridoxal phosphate</keyword>
<dbReference type="InterPro" id="IPR001597">
    <property type="entry name" value="ArAA_b-elim_lyase/Thr_aldolase"/>
</dbReference>
<dbReference type="AlphaFoldDB" id="A0A218ZCE0"/>
<dbReference type="InterPro" id="IPR015421">
    <property type="entry name" value="PyrdxlP-dep_Trfase_major"/>
</dbReference>
<reference evidence="8 9" key="1">
    <citation type="submission" date="2017-04" db="EMBL/GenBank/DDBJ databases">
        <title>Draft genome sequence of Marssonina coronaria NL1: causal agent of apple blotch.</title>
        <authorList>
            <person name="Cheng Q."/>
        </authorList>
    </citation>
    <scope>NUCLEOTIDE SEQUENCE [LARGE SCALE GENOMIC DNA]</scope>
    <source>
        <strain evidence="8 9">NL1</strain>
    </source>
</reference>
<feature type="domain" description="Aromatic amino acid beta-eliminating lyase/threonine aldolase" evidence="7">
    <location>
        <begin position="51"/>
        <end position="338"/>
    </location>
</feature>
<dbReference type="STRING" id="503106.A0A218ZCE0"/>
<dbReference type="SUPFAM" id="SSF53383">
    <property type="entry name" value="PLP-dependent transferases"/>
    <property type="match status" value="1"/>
</dbReference>
<dbReference type="InterPro" id="IPR015422">
    <property type="entry name" value="PyrdxlP-dep_Trfase_small"/>
</dbReference>
<dbReference type="Pfam" id="PF01212">
    <property type="entry name" value="Beta_elim_lyase"/>
    <property type="match status" value="1"/>
</dbReference>
<evidence type="ECO:0000259" key="7">
    <source>
        <dbReference type="Pfam" id="PF01212"/>
    </source>
</evidence>
<accession>A0A218ZCE0</accession>
<dbReference type="GO" id="GO:0006567">
    <property type="term" value="P:L-threonine catabolic process"/>
    <property type="evidence" value="ECO:0007669"/>
    <property type="project" value="TreeGrafter"/>
</dbReference>
<proteinExistence type="inferred from homology"/>
<dbReference type="EMBL" id="MZNU01000088">
    <property type="protein sequence ID" value="OWP04935.1"/>
    <property type="molecule type" value="Genomic_DNA"/>
</dbReference>
<keyword evidence="4" id="KW-0456">Lyase</keyword>
<dbReference type="InterPro" id="IPR023603">
    <property type="entry name" value="Low_specificity_L-TA-like"/>
</dbReference>
<feature type="compositionally biased region" description="Polar residues" evidence="6">
    <location>
        <begin position="19"/>
        <end position="31"/>
    </location>
</feature>
<protein>
    <submittedName>
        <fullName evidence="8">L-allo-threonine aldolase</fullName>
    </submittedName>
</protein>